<name>A0ABT1Y4A6_9FIRM</name>
<keyword evidence="4" id="KW-1185">Reference proteome</keyword>
<evidence type="ECO:0000256" key="1">
    <source>
        <dbReference type="SAM" id="Coils"/>
    </source>
</evidence>
<keyword evidence="1" id="KW-0175">Coiled coil</keyword>
<evidence type="ECO:0000259" key="2">
    <source>
        <dbReference type="Pfam" id="PF01814"/>
    </source>
</evidence>
<dbReference type="Gene3D" id="1.20.120.520">
    <property type="entry name" value="nmb1532 protein domain like"/>
    <property type="match status" value="1"/>
</dbReference>
<evidence type="ECO:0000313" key="4">
    <source>
        <dbReference type="Proteomes" id="UP001524944"/>
    </source>
</evidence>
<feature type="domain" description="Hemerythrin-like" evidence="2">
    <location>
        <begin position="2"/>
        <end position="137"/>
    </location>
</feature>
<dbReference type="Pfam" id="PF01814">
    <property type="entry name" value="Hemerythrin"/>
    <property type="match status" value="1"/>
</dbReference>
<evidence type="ECO:0000313" key="3">
    <source>
        <dbReference type="EMBL" id="MCR6544749.1"/>
    </source>
</evidence>
<dbReference type="InterPro" id="IPR012312">
    <property type="entry name" value="Hemerythrin-like"/>
</dbReference>
<reference evidence="3 4" key="1">
    <citation type="submission" date="2022-08" db="EMBL/GenBank/DDBJ databases">
        <title>Proteogenomics of the novel Dehalobacterium formicoaceticum strain EZ94 highlights a key role of methyltransferases during anaerobic dichloromethane degradation.</title>
        <authorList>
            <person name="Wasmund K."/>
        </authorList>
    </citation>
    <scope>NUCLEOTIDE SEQUENCE [LARGE SCALE GENOMIC DNA]</scope>
    <source>
        <strain evidence="3 4">EZ94</strain>
    </source>
</reference>
<dbReference type="Proteomes" id="UP001524944">
    <property type="component" value="Unassembled WGS sequence"/>
</dbReference>
<dbReference type="RefSeq" id="WP_089612313.1">
    <property type="nucleotide sequence ID" value="NZ_CP022121.1"/>
</dbReference>
<comment type="caution">
    <text evidence="3">The sequence shown here is derived from an EMBL/GenBank/DDBJ whole genome shotgun (WGS) entry which is preliminary data.</text>
</comment>
<sequence length="144" mass="16900">MINQIVKKQHQEIRQVIKELREDIYDLESLASGNILLVALKIGTLNGIMQMHLKHEDDFLYPALLNNNENVEIKEIAQKFVTEMGNLAAVFKEYQEKYIRNPEIIRKDLKQFIQETEQILNAISKRIDSEEDELFKLWEANSAK</sequence>
<dbReference type="EMBL" id="JANPWE010000002">
    <property type="protein sequence ID" value="MCR6544749.1"/>
    <property type="molecule type" value="Genomic_DNA"/>
</dbReference>
<proteinExistence type="predicted"/>
<organism evidence="3 4">
    <name type="scientific">Dehalobacterium formicoaceticum</name>
    <dbReference type="NCBI Taxonomy" id="51515"/>
    <lineage>
        <taxon>Bacteria</taxon>
        <taxon>Bacillati</taxon>
        <taxon>Bacillota</taxon>
        <taxon>Clostridia</taxon>
        <taxon>Eubacteriales</taxon>
        <taxon>Peptococcaceae</taxon>
        <taxon>Dehalobacterium</taxon>
    </lineage>
</organism>
<accession>A0ABT1Y4A6</accession>
<feature type="coiled-coil region" evidence="1">
    <location>
        <begin position="3"/>
        <end position="30"/>
    </location>
</feature>
<protein>
    <submittedName>
        <fullName evidence="3">Hemerythrin domain-containing protein</fullName>
    </submittedName>
</protein>
<gene>
    <name evidence="3" type="ORF">NVS47_04325</name>
</gene>